<evidence type="ECO:0000313" key="4">
    <source>
        <dbReference type="EMBL" id="NOH35987.1"/>
    </source>
</evidence>
<evidence type="ECO:0000256" key="3">
    <source>
        <dbReference type="SAM" id="MobiDB-lite"/>
    </source>
</evidence>
<dbReference type="GO" id="GO:0005829">
    <property type="term" value="C:cytosol"/>
    <property type="evidence" value="ECO:0007669"/>
    <property type="project" value="TreeGrafter"/>
</dbReference>
<dbReference type="InterPro" id="IPR019405">
    <property type="entry name" value="Lactonase_7-beta_prop"/>
</dbReference>
<accession>A0A7Y3YSV3</accession>
<dbReference type="GO" id="GO:0006006">
    <property type="term" value="P:glucose metabolic process"/>
    <property type="evidence" value="ECO:0007669"/>
    <property type="project" value="UniProtKB-KW"/>
</dbReference>
<name>A0A7Y3YSV3_9VIBR</name>
<dbReference type="AlphaFoldDB" id="A0A7Y3YSV3"/>
<feature type="region of interest" description="Disordered" evidence="3">
    <location>
        <begin position="1"/>
        <end position="39"/>
    </location>
</feature>
<comment type="caution">
    <text evidence="4">The sequence shown here is derived from an EMBL/GenBank/DDBJ whole genome shotgun (WGS) entry which is preliminary data.</text>
</comment>
<evidence type="ECO:0000256" key="1">
    <source>
        <dbReference type="ARBA" id="ARBA00005564"/>
    </source>
</evidence>
<evidence type="ECO:0000256" key="2">
    <source>
        <dbReference type="ARBA" id="ARBA00022526"/>
    </source>
</evidence>
<keyword evidence="2" id="KW-0313">Glucose metabolism</keyword>
<evidence type="ECO:0000313" key="5">
    <source>
        <dbReference type="Proteomes" id="UP000525336"/>
    </source>
</evidence>
<dbReference type="EMBL" id="VTXW01000033">
    <property type="protein sequence ID" value="NOH35987.1"/>
    <property type="molecule type" value="Genomic_DNA"/>
</dbReference>
<dbReference type="RefSeq" id="WP_171369227.1">
    <property type="nucleotide sequence ID" value="NZ_VTXW01000033.1"/>
</dbReference>
<feature type="compositionally biased region" description="Polar residues" evidence="3">
    <location>
        <begin position="9"/>
        <end position="28"/>
    </location>
</feature>
<dbReference type="InterPro" id="IPR050282">
    <property type="entry name" value="Cycloisomerase_2"/>
</dbReference>
<dbReference type="GO" id="GO:0017057">
    <property type="term" value="F:6-phosphogluconolactonase activity"/>
    <property type="evidence" value="ECO:0007669"/>
    <property type="project" value="TreeGrafter"/>
</dbReference>
<gene>
    <name evidence="4" type="ORF">F0245_21950</name>
</gene>
<dbReference type="Pfam" id="PF10282">
    <property type="entry name" value="Lactonase"/>
    <property type="match status" value="1"/>
</dbReference>
<organism evidence="4 5">
    <name type="scientific">Vibrio chagasii</name>
    <dbReference type="NCBI Taxonomy" id="170679"/>
    <lineage>
        <taxon>Bacteria</taxon>
        <taxon>Pseudomonadati</taxon>
        <taxon>Pseudomonadota</taxon>
        <taxon>Gammaproteobacteria</taxon>
        <taxon>Vibrionales</taxon>
        <taxon>Vibrionaceae</taxon>
        <taxon>Vibrio</taxon>
    </lineage>
</organism>
<dbReference type="InterPro" id="IPR015943">
    <property type="entry name" value="WD40/YVTN_repeat-like_dom_sf"/>
</dbReference>
<dbReference type="Gene3D" id="2.130.10.10">
    <property type="entry name" value="YVTN repeat-like/Quinoprotein amine dehydrogenase"/>
    <property type="match status" value="1"/>
</dbReference>
<dbReference type="PANTHER" id="PTHR30344:SF1">
    <property type="entry name" value="6-PHOSPHOGLUCONOLACTONASE"/>
    <property type="match status" value="1"/>
</dbReference>
<sequence>MALGAFQSADGSISPASDIGDSTTNGSGPNPERQDAPHAHMVLSHPSQQHLFGVDLGADRVFSWQLDQDRGSLRESAENYVKVFYDFSCS</sequence>
<protein>
    <submittedName>
        <fullName evidence="4">Lactonase family protein</fullName>
    </submittedName>
</protein>
<comment type="similarity">
    <text evidence="1">Belongs to the cycloisomerase 2 family.</text>
</comment>
<dbReference type="Proteomes" id="UP000525336">
    <property type="component" value="Unassembled WGS sequence"/>
</dbReference>
<keyword evidence="2" id="KW-0119">Carbohydrate metabolism</keyword>
<dbReference type="PANTHER" id="PTHR30344">
    <property type="entry name" value="6-PHOSPHOGLUCONOLACTONASE-RELATED"/>
    <property type="match status" value="1"/>
</dbReference>
<reference evidence="4 5" key="1">
    <citation type="submission" date="2019-09" db="EMBL/GenBank/DDBJ databases">
        <title>Draft genome sequencing and comparative genomics of hatchery-associated Vibrios.</title>
        <authorList>
            <person name="Kehlet-Delgado H."/>
            <person name="Mueller R.S."/>
        </authorList>
    </citation>
    <scope>NUCLEOTIDE SEQUENCE [LARGE SCALE GENOMIC DNA]</scope>
    <source>
        <strain evidence="4 5">00-90-10</strain>
    </source>
</reference>
<proteinExistence type="inferred from homology"/>